<dbReference type="EMBL" id="CM056744">
    <property type="protein sequence ID" value="KAJ8664562.1"/>
    <property type="molecule type" value="Genomic_DNA"/>
</dbReference>
<organism evidence="1 2">
    <name type="scientific">Eretmocerus hayati</name>
    <dbReference type="NCBI Taxonomy" id="131215"/>
    <lineage>
        <taxon>Eukaryota</taxon>
        <taxon>Metazoa</taxon>
        <taxon>Ecdysozoa</taxon>
        <taxon>Arthropoda</taxon>
        <taxon>Hexapoda</taxon>
        <taxon>Insecta</taxon>
        <taxon>Pterygota</taxon>
        <taxon>Neoptera</taxon>
        <taxon>Endopterygota</taxon>
        <taxon>Hymenoptera</taxon>
        <taxon>Apocrita</taxon>
        <taxon>Proctotrupomorpha</taxon>
        <taxon>Chalcidoidea</taxon>
        <taxon>Aphelinidae</taxon>
        <taxon>Aphelininae</taxon>
        <taxon>Eretmocerus</taxon>
    </lineage>
</organism>
<name>A0ACC2N0G1_9HYME</name>
<sequence>MNVVNDEWVPLTSSTAEASTAMVPNCSLGIALNLNRTNPISGLHPQAYKCILKYEKLETLNLWVDLMEVSLIGHTYNNIANVLTVTLKIFFADVCCTIKTTANPLEGDDVKYVTTGDFNFVAAIALVDPYKPRAFSIFCSGALVSSRHILTNDHCLDDSLFPENIEIYFGSPDLNKAQKYKPSGWALFSKWVLEKKGEPFSLTFDDIAIIRLTEKVESRILKPAVIQWTSYQDLEGKKVEMAGWGTVENDFTSQYMRRAVVKVISQEDCVKQSNLRSIEVGRYFCSNARPCILAGYGDSGSPLLDSKRRIVGITAATCQNHNLANHNPFNLHVNTTFYQDFIHDILVLNSVYNHQRLH</sequence>
<gene>
    <name evidence="1" type="ORF">QAD02_006224</name>
</gene>
<evidence type="ECO:0000313" key="2">
    <source>
        <dbReference type="Proteomes" id="UP001239111"/>
    </source>
</evidence>
<comment type="caution">
    <text evidence="1">The sequence shown here is derived from an EMBL/GenBank/DDBJ whole genome shotgun (WGS) entry which is preliminary data.</text>
</comment>
<accession>A0ACC2N0G1</accession>
<evidence type="ECO:0000313" key="1">
    <source>
        <dbReference type="EMBL" id="KAJ8664562.1"/>
    </source>
</evidence>
<keyword evidence="2" id="KW-1185">Reference proteome</keyword>
<dbReference type="Proteomes" id="UP001239111">
    <property type="component" value="Chromosome 4"/>
</dbReference>
<reference evidence="1" key="1">
    <citation type="submission" date="2023-04" db="EMBL/GenBank/DDBJ databases">
        <title>A chromosome-level genome assembly of the parasitoid wasp Eretmocerus hayati.</title>
        <authorList>
            <person name="Zhong Y."/>
            <person name="Liu S."/>
            <person name="Liu Y."/>
        </authorList>
    </citation>
    <scope>NUCLEOTIDE SEQUENCE</scope>
    <source>
        <strain evidence="1">ZJU_SS_LIU_2023</strain>
    </source>
</reference>
<protein>
    <submittedName>
        <fullName evidence="1">Uncharacterized protein</fullName>
    </submittedName>
</protein>
<proteinExistence type="predicted"/>